<evidence type="ECO:0000256" key="1">
    <source>
        <dbReference type="ARBA" id="ARBA00006739"/>
    </source>
</evidence>
<evidence type="ECO:0000256" key="2">
    <source>
        <dbReference type="ARBA" id="ARBA00022676"/>
    </source>
</evidence>
<keyword evidence="4" id="KW-0472">Membrane</keyword>
<dbReference type="RefSeq" id="WP_099150438.1">
    <property type="nucleotide sequence ID" value="NZ_PDUD01000018.1"/>
</dbReference>
<evidence type="ECO:0000259" key="5">
    <source>
        <dbReference type="Pfam" id="PF00535"/>
    </source>
</evidence>
<feature type="domain" description="Glycosyltransferase 2-like" evidence="5">
    <location>
        <begin position="7"/>
        <end position="148"/>
    </location>
</feature>
<dbReference type="InterPro" id="IPR001173">
    <property type="entry name" value="Glyco_trans_2-like"/>
</dbReference>
<comment type="similarity">
    <text evidence="1">Belongs to the glycosyltransferase 2 family.</text>
</comment>
<protein>
    <recommendedName>
        <fullName evidence="5">Glycosyltransferase 2-like domain-containing protein</fullName>
    </recommendedName>
</protein>
<proteinExistence type="inferred from homology"/>
<reference evidence="6 7" key="1">
    <citation type="submission" date="2017-10" db="EMBL/GenBank/DDBJ databases">
        <title>The draft genome sequence of Lewinella nigricans NBRC 102662.</title>
        <authorList>
            <person name="Wang K."/>
        </authorList>
    </citation>
    <scope>NUCLEOTIDE SEQUENCE [LARGE SCALE GENOMIC DNA]</scope>
    <source>
        <strain evidence="6 7">NBRC 102662</strain>
    </source>
</reference>
<dbReference type="Gene3D" id="3.90.550.10">
    <property type="entry name" value="Spore Coat Polysaccharide Biosynthesis Protein SpsA, Chain A"/>
    <property type="match status" value="1"/>
</dbReference>
<dbReference type="PANTHER" id="PTHR43179:SF12">
    <property type="entry name" value="GALACTOFURANOSYLTRANSFERASE GLFT2"/>
    <property type="match status" value="1"/>
</dbReference>
<dbReference type="SUPFAM" id="SSF53448">
    <property type="entry name" value="Nucleotide-diphospho-sugar transferases"/>
    <property type="match status" value="1"/>
</dbReference>
<keyword evidence="2" id="KW-0328">Glycosyltransferase</keyword>
<dbReference type="GO" id="GO:0016757">
    <property type="term" value="F:glycosyltransferase activity"/>
    <property type="evidence" value="ECO:0007669"/>
    <property type="project" value="UniProtKB-KW"/>
</dbReference>
<evidence type="ECO:0000256" key="4">
    <source>
        <dbReference type="SAM" id="Phobius"/>
    </source>
</evidence>
<sequence length="350" mass="40968">MPPPIPIIILNWNGLEDTRECLASLEEQSYSNYRVYLIDNGSEEAEVAELKRHYSDNPRIVLRFNDQNLGFTRGNNQVLREILTEHPELPQVVLLNNDTTLDRQWLATLIRTAGDHPGQMVTSKMINYFDRERMDNAGHQLLNTLEVLPIGNEDSVQDHTTVRENVGPCAGAALYPTEMLREIGTFDEHFTNGYEDVELGLRGIVCGYRSVYAPEAVVYHKVSRSVNKIRDFEYTLNIQKHIYYIIAKLIPAGAFWVCFPFLLFRTLAGLAVNTLFFRKKYLRIQLQALRWVFMDGRHLLRSTRRQFFAQHRVISSLEMIRKMDFFLKKDLQRFYKYLIRGEKMVFEKYD</sequence>
<evidence type="ECO:0000313" key="7">
    <source>
        <dbReference type="Proteomes" id="UP000223913"/>
    </source>
</evidence>
<evidence type="ECO:0000313" key="6">
    <source>
        <dbReference type="EMBL" id="PHN06454.1"/>
    </source>
</evidence>
<dbReference type="PANTHER" id="PTHR43179">
    <property type="entry name" value="RHAMNOSYLTRANSFERASE WBBL"/>
    <property type="match status" value="1"/>
</dbReference>
<dbReference type="EMBL" id="PDUD01000018">
    <property type="protein sequence ID" value="PHN06454.1"/>
    <property type="molecule type" value="Genomic_DNA"/>
</dbReference>
<keyword evidence="3" id="KW-0808">Transferase</keyword>
<name>A0A2D0ND62_FLAN2</name>
<dbReference type="Pfam" id="PF00535">
    <property type="entry name" value="Glycos_transf_2"/>
    <property type="match status" value="1"/>
</dbReference>
<keyword evidence="4" id="KW-1133">Transmembrane helix</keyword>
<dbReference type="AlphaFoldDB" id="A0A2D0ND62"/>
<organism evidence="6 7">
    <name type="scientific">Flavilitoribacter nigricans (strain ATCC 23147 / DSM 23189 / NBRC 102662 / NCIMB 1420 / SS-2)</name>
    <name type="common">Lewinella nigricans</name>
    <dbReference type="NCBI Taxonomy" id="1122177"/>
    <lineage>
        <taxon>Bacteria</taxon>
        <taxon>Pseudomonadati</taxon>
        <taxon>Bacteroidota</taxon>
        <taxon>Saprospiria</taxon>
        <taxon>Saprospirales</taxon>
        <taxon>Lewinellaceae</taxon>
        <taxon>Flavilitoribacter</taxon>
    </lineage>
</organism>
<keyword evidence="7" id="KW-1185">Reference proteome</keyword>
<gene>
    <name evidence="6" type="ORF">CRP01_12870</name>
</gene>
<accession>A0A2D0ND62</accession>
<feature type="transmembrane region" description="Helical" evidence="4">
    <location>
        <begin position="254"/>
        <end position="277"/>
    </location>
</feature>
<dbReference type="Proteomes" id="UP000223913">
    <property type="component" value="Unassembled WGS sequence"/>
</dbReference>
<comment type="caution">
    <text evidence="6">The sequence shown here is derived from an EMBL/GenBank/DDBJ whole genome shotgun (WGS) entry which is preliminary data.</text>
</comment>
<dbReference type="OrthoDB" id="9771846at2"/>
<keyword evidence="4" id="KW-0812">Transmembrane</keyword>
<evidence type="ECO:0000256" key="3">
    <source>
        <dbReference type="ARBA" id="ARBA00022679"/>
    </source>
</evidence>
<dbReference type="InterPro" id="IPR029044">
    <property type="entry name" value="Nucleotide-diphossugar_trans"/>
</dbReference>
<dbReference type="CDD" id="cd04186">
    <property type="entry name" value="GT_2_like_c"/>
    <property type="match status" value="1"/>
</dbReference>